<evidence type="ECO:0000313" key="3">
    <source>
        <dbReference type="EMBL" id="ERS96539.1"/>
    </source>
</evidence>
<accession>U7PP78</accession>
<feature type="compositionally biased region" description="Low complexity" evidence="1">
    <location>
        <begin position="209"/>
        <end position="221"/>
    </location>
</feature>
<dbReference type="STRING" id="1391915.U7PP78"/>
<feature type="compositionally biased region" description="Polar residues" evidence="1">
    <location>
        <begin position="313"/>
        <end position="326"/>
    </location>
</feature>
<feature type="compositionally biased region" description="Polar residues" evidence="1">
    <location>
        <begin position="347"/>
        <end position="382"/>
    </location>
</feature>
<feature type="transmembrane region" description="Helical" evidence="2">
    <location>
        <begin position="6"/>
        <end position="24"/>
    </location>
</feature>
<name>U7PP78_SPOS1</name>
<evidence type="ECO:0000256" key="1">
    <source>
        <dbReference type="SAM" id="MobiDB-lite"/>
    </source>
</evidence>
<proteinExistence type="predicted"/>
<feature type="region of interest" description="Disordered" evidence="1">
    <location>
        <begin position="206"/>
        <end position="232"/>
    </location>
</feature>
<dbReference type="Proteomes" id="UP000018087">
    <property type="component" value="Unassembled WGS sequence"/>
</dbReference>
<evidence type="ECO:0000313" key="4">
    <source>
        <dbReference type="Proteomes" id="UP000018087"/>
    </source>
</evidence>
<protein>
    <submittedName>
        <fullName evidence="3">Uncharacterized protein</fullName>
    </submittedName>
</protein>
<evidence type="ECO:0000256" key="2">
    <source>
        <dbReference type="SAM" id="Phobius"/>
    </source>
</evidence>
<feature type="region of interest" description="Disordered" evidence="1">
    <location>
        <begin position="294"/>
        <end position="382"/>
    </location>
</feature>
<dbReference type="AlphaFoldDB" id="U7PP78"/>
<dbReference type="eggNOG" id="ENOG502SMUJ">
    <property type="taxonomic scope" value="Eukaryota"/>
</dbReference>
<keyword evidence="2" id="KW-1133">Transmembrane helix</keyword>
<dbReference type="EMBL" id="KI440849">
    <property type="protein sequence ID" value="ERS96539.1"/>
    <property type="molecule type" value="Genomic_DNA"/>
</dbReference>
<feature type="transmembrane region" description="Helical" evidence="2">
    <location>
        <begin position="36"/>
        <end position="60"/>
    </location>
</feature>
<reference evidence="4" key="1">
    <citation type="journal article" date="2014" name="Genome Announc.">
        <title>Genome sequence of the pathogenic fungus Sporothrix schenckii (ATCC 58251).</title>
        <authorList>
            <person name="Cuomo C.A."/>
            <person name="Rodriguez-Del Valle N."/>
            <person name="Perez-Sanchez L."/>
            <person name="Abouelleil A."/>
            <person name="Goldberg J."/>
            <person name="Young S."/>
            <person name="Zeng Q."/>
            <person name="Birren B.W."/>
        </authorList>
    </citation>
    <scope>NUCLEOTIDE SEQUENCE [LARGE SCALE GENOMIC DNA]</scope>
    <source>
        <strain evidence="4">ATCC 58251 / de Perez 2211183</strain>
    </source>
</reference>
<keyword evidence="4" id="KW-1185">Reference proteome</keyword>
<dbReference type="OrthoDB" id="5368516at2759"/>
<organism evidence="3 4">
    <name type="scientific">Sporothrix schenckii (strain ATCC 58251 / de Perez 2211183)</name>
    <name type="common">Rose-picker's disease fungus</name>
    <dbReference type="NCBI Taxonomy" id="1391915"/>
    <lineage>
        <taxon>Eukaryota</taxon>
        <taxon>Fungi</taxon>
        <taxon>Dikarya</taxon>
        <taxon>Ascomycota</taxon>
        <taxon>Pezizomycotina</taxon>
        <taxon>Sordariomycetes</taxon>
        <taxon>Sordariomycetidae</taxon>
        <taxon>Ophiostomatales</taxon>
        <taxon>Ophiostomataceae</taxon>
        <taxon>Sporothrix</taxon>
    </lineage>
</organism>
<keyword evidence="2" id="KW-0472">Membrane</keyword>
<keyword evidence="2" id="KW-0812">Transmembrane</keyword>
<gene>
    <name evidence="3" type="ORF">HMPREF1624_06744</name>
</gene>
<dbReference type="HOGENOM" id="CLU_723953_0_0_1"/>
<sequence>MVYYLALGILSNTLIIPFFFSLGFQYQQDDGGGQAISLSMVASVVAGVSGLMTGGLHLFLRSTTVSTIGPRGKSGEYERHRMKDRIRHYGGSEPDFQGHMMGPVGNGADLRPSNNGRYDMSSLKPPPSMNNLTAGRHRRDSSMASSATVQIGLRLSNVEDFAPMDSQILDKKVYNLYMSGAGDAEAAAAAVPGKIEAEQQKVAAAVLTQKQEQQQPLQSSQMAPTRRPSPLSNLARLATKDSRDELASVEDASPVRDPVKDARMKTLPPVPHLQENVVTSDFSLTTREDALLRSQTLEPNGYNPDDDIFASGPRSSPSVYSQQRSPTKALLTTKLPSPRGVGFAPVSRSNSSAVRSTASTLRREASSASHTGVPGKTTSDWI</sequence>